<dbReference type="AlphaFoldDB" id="A0A5P9Q816"/>
<dbReference type="SUPFAM" id="SSF52540">
    <property type="entry name" value="P-loop containing nucleoside triphosphate hydrolases"/>
    <property type="match status" value="1"/>
</dbReference>
<sequence length="178" mass="19431">MNDSVVPVPVPAERPAPRVVLVCGPAGAGKTTHARSLEAAGYVRLSFDEEAWRLGHRDHPLDPDVAAVVHADLQRRLVERVRAGDAVVVDTSFWSRDSRDVYRRVLAPEGVVPVVHYLATPRDVVLARLANRRHSSGNDVVVPRERALAYLDGFQVPTPEEGPLVVVDGSQSRNEPAT</sequence>
<organism evidence="1 2">
    <name type="scientific">Luteimicrobium xylanilyticum</name>
    <dbReference type="NCBI Taxonomy" id="1133546"/>
    <lineage>
        <taxon>Bacteria</taxon>
        <taxon>Bacillati</taxon>
        <taxon>Actinomycetota</taxon>
        <taxon>Actinomycetes</taxon>
        <taxon>Micrococcales</taxon>
        <taxon>Luteimicrobium</taxon>
    </lineage>
</organism>
<dbReference type="InterPro" id="IPR027417">
    <property type="entry name" value="P-loop_NTPase"/>
</dbReference>
<dbReference type="Gene3D" id="3.40.50.300">
    <property type="entry name" value="P-loop containing nucleotide triphosphate hydrolases"/>
    <property type="match status" value="1"/>
</dbReference>
<proteinExistence type="predicted"/>
<dbReference type="OrthoDB" id="2639622at2"/>
<evidence type="ECO:0000313" key="1">
    <source>
        <dbReference type="EMBL" id="QFU96565.1"/>
    </source>
</evidence>
<keyword evidence="2" id="KW-1185">Reference proteome</keyword>
<dbReference type="Proteomes" id="UP000326702">
    <property type="component" value="Chromosome"/>
</dbReference>
<accession>A0A5P9Q816</accession>
<name>A0A5P9Q816_9MICO</name>
<dbReference type="RefSeq" id="WP_036955216.1">
    <property type="nucleotide sequence ID" value="NZ_BAABIH010000019.1"/>
</dbReference>
<dbReference type="Pfam" id="PF13671">
    <property type="entry name" value="AAA_33"/>
    <property type="match status" value="1"/>
</dbReference>
<dbReference type="KEGG" id="lxl:KDY119_00049"/>
<protein>
    <recommendedName>
        <fullName evidence="3">ATP-binding protein</fullName>
    </recommendedName>
</protein>
<evidence type="ECO:0000313" key="2">
    <source>
        <dbReference type="Proteomes" id="UP000326702"/>
    </source>
</evidence>
<evidence type="ECO:0008006" key="3">
    <source>
        <dbReference type="Google" id="ProtNLM"/>
    </source>
</evidence>
<gene>
    <name evidence="1" type="ORF">KDY119_00049</name>
</gene>
<reference evidence="1 2" key="1">
    <citation type="submission" date="2019-10" db="EMBL/GenBank/DDBJ databases">
        <title>Genome sequence of Luteimicrobium xylanilyticum HY-24.</title>
        <authorList>
            <person name="Kim D.Y."/>
            <person name="Park H.-Y."/>
        </authorList>
    </citation>
    <scope>NUCLEOTIDE SEQUENCE [LARGE SCALE GENOMIC DNA]</scope>
    <source>
        <strain evidence="1 2">HY-24</strain>
    </source>
</reference>
<dbReference type="EMBL" id="CP045529">
    <property type="protein sequence ID" value="QFU96565.1"/>
    <property type="molecule type" value="Genomic_DNA"/>
</dbReference>